<dbReference type="Gene3D" id="3.30.40.10">
    <property type="entry name" value="Zinc/RING finger domain, C3HC4 (zinc finger)"/>
    <property type="match status" value="1"/>
</dbReference>
<name>A0AAV7X9C1_9NEOP</name>
<organism evidence="6 7">
    <name type="scientific">Megalurothrips usitatus</name>
    <name type="common">bean blossom thrips</name>
    <dbReference type="NCBI Taxonomy" id="439358"/>
    <lineage>
        <taxon>Eukaryota</taxon>
        <taxon>Metazoa</taxon>
        <taxon>Ecdysozoa</taxon>
        <taxon>Arthropoda</taxon>
        <taxon>Hexapoda</taxon>
        <taxon>Insecta</taxon>
        <taxon>Pterygota</taxon>
        <taxon>Neoptera</taxon>
        <taxon>Paraneoptera</taxon>
        <taxon>Thysanoptera</taxon>
        <taxon>Terebrantia</taxon>
        <taxon>Thripoidea</taxon>
        <taxon>Thripidae</taxon>
        <taxon>Megalurothrips</taxon>
    </lineage>
</organism>
<dbReference type="EMBL" id="JAPTSV010000013">
    <property type="protein sequence ID" value="KAJ1521282.1"/>
    <property type="molecule type" value="Genomic_DNA"/>
</dbReference>
<keyword evidence="1" id="KW-0479">Metal-binding</keyword>
<dbReference type="GO" id="GO:0016567">
    <property type="term" value="P:protein ubiquitination"/>
    <property type="evidence" value="ECO:0007669"/>
    <property type="project" value="TreeGrafter"/>
</dbReference>
<evidence type="ECO:0000259" key="5">
    <source>
        <dbReference type="PROSITE" id="PS50089"/>
    </source>
</evidence>
<evidence type="ECO:0000256" key="3">
    <source>
        <dbReference type="ARBA" id="ARBA00022833"/>
    </source>
</evidence>
<comment type="caution">
    <text evidence="6">The sequence shown here is derived from an EMBL/GenBank/DDBJ whole genome shotgun (WGS) entry which is preliminary data.</text>
</comment>
<proteinExistence type="predicted"/>
<evidence type="ECO:0000256" key="4">
    <source>
        <dbReference type="PROSITE-ProRule" id="PRU00175"/>
    </source>
</evidence>
<evidence type="ECO:0000313" key="7">
    <source>
        <dbReference type="Proteomes" id="UP001075354"/>
    </source>
</evidence>
<dbReference type="SMART" id="SM00184">
    <property type="entry name" value="RING"/>
    <property type="match status" value="1"/>
</dbReference>
<dbReference type="PROSITE" id="PS50089">
    <property type="entry name" value="ZF_RING_2"/>
    <property type="match status" value="1"/>
</dbReference>
<dbReference type="SUPFAM" id="SSF57850">
    <property type="entry name" value="RING/U-box"/>
    <property type="match status" value="1"/>
</dbReference>
<protein>
    <recommendedName>
        <fullName evidence="5">RING-type domain-containing protein</fullName>
    </recommendedName>
</protein>
<dbReference type="InterPro" id="IPR013083">
    <property type="entry name" value="Znf_RING/FYVE/PHD"/>
</dbReference>
<dbReference type="Pfam" id="PF13639">
    <property type="entry name" value="zf-RING_2"/>
    <property type="match status" value="1"/>
</dbReference>
<keyword evidence="3" id="KW-0862">Zinc</keyword>
<accession>A0AAV7X9C1</accession>
<dbReference type="PANTHER" id="PTHR45969:SF69">
    <property type="entry name" value="FINGER DOMAIN PROTEIN, PUTATIVE (AFU_ORTHOLOGUE AFUA_3G12190)-RELATED"/>
    <property type="match status" value="1"/>
</dbReference>
<evidence type="ECO:0000256" key="1">
    <source>
        <dbReference type="ARBA" id="ARBA00022723"/>
    </source>
</evidence>
<evidence type="ECO:0000313" key="6">
    <source>
        <dbReference type="EMBL" id="KAJ1521282.1"/>
    </source>
</evidence>
<evidence type="ECO:0000256" key="2">
    <source>
        <dbReference type="ARBA" id="ARBA00022771"/>
    </source>
</evidence>
<dbReference type="GO" id="GO:0061630">
    <property type="term" value="F:ubiquitin protein ligase activity"/>
    <property type="evidence" value="ECO:0007669"/>
    <property type="project" value="TreeGrafter"/>
</dbReference>
<dbReference type="PANTHER" id="PTHR45969">
    <property type="entry name" value="RING ZINC FINGER PROTEIN-RELATED"/>
    <property type="match status" value="1"/>
</dbReference>
<dbReference type="InterPro" id="IPR001841">
    <property type="entry name" value="Znf_RING"/>
</dbReference>
<keyword evidence="7" id="KW-1185">Reference proteome</keyword>
<reference evidence="6" key="1">
    <citation type="submission" date="2022-12" db="EMBL/GenBank/DDBJ databases">
        <title>Chromosome-level genome assembly of the bean flower thrips Megalurothrips usitatus.</title>
        <authorList>
            <person name="Ma L."/>
            <person name="Liu Q."/>
            <person name="Li H."/>
            <person name="Cai W."/>
        </authorList>
    </citation>
    <scope>NUCLEOTIDE SEQUENCE</scope>
    <source>
        <strain evidence="6">Cailab_2022a</strain>
    </source>
</reference>
<sequence>MLICAAGVGLAALLYYYFTVREREGQQYAHEYGNAHEYGDAHEYGNAYDYGDGQHWRGRSAEEARRYYRAEQCSICQDDIRKRRGEPRLACGHVFHESCLEKWMEAALHRTCPNCRKPIARS</sequence>
<feature type="domain" description="RING-type" evidence="5">
    <location>
        <begin position="73"/>
        <end position="116"/>
    </location>
</feature>
<dbReference type="Proteomes" id="UP001075354">
    <property type="component" value="Chromosome 13"/>
</dbReference>
<dbReference type="GO" id="GO:0008270">
    <property type="term" value="F:zinc ion binding"/>
    <property type="evidence" value="ECO:0007669"/>
    <property type="project" value="UniProtKB-KW"/>
</dbReference>
<dbReference type="AlphaFoldDB" id="A0AAV7X9C1"/>
<keyword evidence="2 4" id="KW-0863">Zinc-finger</keyword>
<gene>
    <name evidence="6" type="ORF">ONE63_002962</name>
</gene>